<proteinExistence type="predicted"/>
<keyword evidence="3" id="KW-1185">Reference proteome</keyword>
<feature type="compositionally biased region" description="Low complexity" evidence="1">
    <location>
        <begin position="78"/>
        <end position="87"/>
    </location>
</feature>
<feature type="region of interest" description="Disordered" evidence="1">
    <location>
        <begin position="46"/>
        <end position="87"/>
    </location>
</feature>
<dbReference type="AlphaFoldDB" id="A0A484LJN7"/>
<evidence type="ECO:0000256" key="1">
    <source>
        <dbReference type="SAM" id="MobiDB-lite"/>
    </source>
</evidence>
<protein>
    <submittedName>
        <fullName evidence="2">Uncharacterized protein</fullName>
    </submittedName>
</protein>
<reference evidence="2 3" key="1">
    <citation type="submission" date="2018-04" db="EMBL/GenBank/DDBJ databases">
        <authorList>
            <person name="Vogel A."/>
        </authorList>
    </citation>
    <scope>NUCLEOTIDE SEQUENCE [LARGE SCALE GENOMIC DNA]</scope>
</reference>
<evidence type="ECO:0000313" key="3">
    <source>
        <dbReference type="Proteomes" id="UP000595140"/>
    </source>
</evidence>
<accession>A0A484LJN7</accession>
<dbReference type="Proteomes" id="UP000595140">
    <property type="component" value="Unassembled WGS sequence"/>
</dbReference>
<name>A0A484LJN7_9ASTE</name>
<sequence length="87" mass="9352">MRRGALHQQAQQYWLGLFLSCLILLLISNNNNIPFASSAQPAVLLDPSDKPWNIAHEVPHGPNNPQPPHVAPKTGKESAAASSPPSP</sequence>
<gene>
    <name evidence="2" type="ORF">CCAM_LOCUS18469</name>
</gene>
<dbReference type="PROSITE" id="PS51257">
    <property type="entry name" value="PROKAR_LIPOPROTEIN"/>
    <property type="match status" value="1"/>
</dbReference>
<evidence type="ECO:0000313" key="2">
    <source>
        <dbReference type="EMBL" id="VFQ76693.1"/>
    </source>
</evidence>
<organism evidence="2 3">
    <name type="scientific">Cuscuta campestris</name>
    <dbReference type="NCBI Taxonomy" id="132261"/>
    <lineage>
        <taxon>Eukaryota</taxon>
        <taxon>Viridiplantae</taxon>
        <taxon>Streptophyta</taxon>
        <taxon>Embryophyta</taxon>
        <taxon>Tracheophyta</taxon>
        <taxon>Spermatophyta</taxon>
        <taxon>Magnoliopsida</taxon>
        <taxon>eudicotyledons</taxon>
        <taxon>Gunneridae</taxon>
        <taxon>Pentapetalae</taxon>
        <taxon>asterids</taxon>
        <taxon>lamiids</taxon>
        <taxon>Solanales</taxon>
        <taxon>Convolvulaceae</taxon>
        <taxon>Cuscuteae</taxon>
        <taxon>Cuscuta</taxon>
        <taxon>Cuscuta subgen. Grammica</taxon>
        <taxon>Cuscuta sect. Cleistogrammica</taxon>
    </lineage>
</organism>
<dbReference type="EMBL" id="OOIL02001568">
    <property type="protein sequence ID" value="VFQ76693.1"/>
    <property type="molecule type" value="Genomic_DNA"/>
</dbReference>